<sequence>MPHPIPAHLLSLDPDLTLAAQAAEAAGAVIRDGYGRMHSVERKGVGDLVSDIDRRADRAALEVLRSGSCAEILSEELNPNLPAGQSPAAISDLWIVDPLDATSAFLMHVGPQYPSVLIARRRGGRTHAGVAYFPLTGEWFYAVEMLGAFKNGAPLTAPSEQPLLADSWVEMNPYGEAALETEFFTHCRAALRSPAGAGLVTAGVPNAGIGLRCLEGLSHLALVVHDNRPQSVKQGPWDIAAVQLIVEEAGGVMLSPRLERTCPFRAEPILIAPHRGLIEEVINLVGQPQTLTA</sequence>
<evidence type="ECO:0000256" key="3">
    <source>
        <dbReference type="PIRSR" id="PIRSR600760-2"/>
    </source>
</evidence>
<feature type="binding site" evidence="3">
    <location>
        <position position="75"/>
    </location>
    <ligand>
        <name>Mg(2+)</name>
        <dbReference type="ChEBI" id="CHEBI:18420"/>
        <label>1</label>
        <note>catalytic</note>
    </ligand>
</feature>
<dbReference type="SUPFAM" id="SSF56655">
    <property type="entry name" value="Carbohydrate phosphatase"/>
    <property type="match status" value="1"/>
</dbReference>
<proteinExistence type="predicted"/>
<feature type="binding site" evidence="3">
    <location>
        <position position="99"/>
    </location>
    <ligand>
        <name>Mg(2+)</name>
        <dbReference type="ChEBI" id="CHEBI:18420"/>
        <label>1</label>
        <note>catalytic</note>
    </ligand>
</feature>
<dbReference type="EC" id="3.1.3.25" evidence="4"/>
<dbReference type="GO" id="GO:0046854">
    <property type="term" value="P:phosphatidylinositol phosphate biosynthetic process"/>
    <property type="evidence" value="ECO:0007669"/>
    <property type="project" value="InterPro"/>
</dbReference>
<comment type="cofactor">
    <cofactor evidence="3">
        <name>Mg(2+)</name>
        <dbReference type="ChEBI" id="CHEBI:18420"/>
    </cofactor>
</comment>
<organism evidence="4 5">
    <name type="scientific">Pirellulimonas nuda</name>
    <dbReference type="NCBI Taxonomy" id="2528009"/>
    <lineage>
        <taxon>Bacteria</taxon>
        <taxon>Pseudomonadati</taxon>
        <taxon>Planctomycetota</taxon>
        <taxon>Planctomycetia</taxon>
        <taxon>Pirellulales</taxon>
        <taxon>Lacipirellulaceae</taxon>
        <taxon>Pirellulimonas</taxon>
    </lineage>
</organism>
<dbReference type="Gene3D" id="3.40.190.80">
    <property type="match status" value="1"/>
</dbReference>
<keyword evidence="5" id="KW-1185">Reference proteome</keyword>
<evidence type="ECO:0000313" key="5">
    <source>
        <dbReference type="Proteomes" id="UP000317429"/>
    </source>
</evidence>
<dbReference type="GO" id="GO:0008934">
    <property type="term" value="F:inositol monophosphate 1-phosphatase activity"/>
    <property type="evidence" value="ECO:0007669"/>
    <property type="project" value="TreeGrafter"/>
</dbReference>
<dbReference type="GO" id="GO:0046872">
    <property type="term" value="F:metal ion binding"/>
    <property type="evidence" value="ECO:0007669"/>
    <property type="project" value="UniProtKB-KW"/>
</dbReference>
<keyword evidence="2 3" id="KW-0460">Magnesium</keyword>
<protein>
    <submittedName>
        <fullName evidence="4">Inositol-1-monophosphatase</fullName>
        <ecNumber evidence="4">3.1.3.25</ecNumber>
    </submittedName>
</protein>
<evidence type="ECO:0000313" key="4">
    <source>
        <dbReference type="EMBL" id="QDU91554.1"/>
    </source>
</evidence>
<dbReference type="GO" id="GO:0007165">
    <property type="term" value="P:signal transduction"/>
    <property type="evidence" value="ECO:0007669"/>
    <property type="project" value="TreeGrafter"/>
</dbReference>
<evidence type="ECO:0000256" key="1">
    <source>
        <dbReference type="ARBA" id="ARBA00022723"/>
    </source>
</evidence>
<keyword evidence="4" id="KW-0378">Hydrolase</keyword>
<dbReference type="KEGG" id="pnd:Pla175_49830"/>
<gene>
    <name evidence="4" type="primary">suhB_3</name>
    <name evidence="4" type="ORF">Pla175_49830</name>
</gene>
<name>A0A518DJ89_9BACT</name>
<keyword evidence="1 3" id="KW-0479">Metal-binding</keyword>
<feature type="binding site" evidence="3">
    <location>
        <position position="100"/>
    </location>
    <ligand>
        <name>Mg(2+)</name>
        <dbReference type="ChEBI" id="CHEBI:18420"/>
        <label>1</label>
        <note>catalytic</note>
    </ligand>
</feature>
<reference evidence="4 5" key="1">
    <citation type="submission" date="2019-02" db="EMBL/GenBank/DDBJ databases">
        <title>Deep-cultivation of Planctomycetes and their phenomic and genomic characterization uncovers novel biology.</title>
        <authorList>
            <person name="Wiegand S."/>
            <person name="Jogler M."/>
            <person name="Boedeker C."/>
            <person name="Pinto D."/>
            <person name="Vollmers J."/>
            <person name="Rivas-Marin E."/>
            <person name="Kohn T."/>
            <person name="Peeters S.H."/>
            <person name="Heuer A."/>
            <person name="Rast P."/>
            <person name="Oberbeckmann S."/>
            <person name="Bunk B."/>
            <person name="Jeske O."/>
            <person name="Meyerdierks A."/>
            <person name="Storesund J.E."/>
            <person name="Kallscheuer N."/>
            <person name="Luecker S."/>
            <person name="Lage O.M."/>
            <person name="Pohl T."/>
            <person name="Merkel B.J."/>
            <person name="Hornburger P."/>
            <person name="Mueller R.-W."/>
            <person name="Bruemmer F."/>
            <person name="Labrenz M."/>
            <person name="Spormann A.M."/>
            <person name="Op den Camp H."/>
            <person name="Overmann J."/>
            <person name="Amann R."/>
            <person name="Jetten M.S.M."/>
            <person name="Mascher T."/>
            <person name="Medema M.H."/>
            <person name="Devos D.P."/>
            <person name="Kaster A.-K."/>
            <person name="Ovreas L."/>
            <person name="Rohde M."/>
            <person name="Galperin M.Y."/>
            <person name="Jogler C."/>
        </authorList>
    </citation>
    <scope>NUCLEOTIDE SEQUENCE [LARGE SCALE GENOMIC DNA]</scope>
    <source>
        <strain evidence="4 5">Pla175</strain>
    </source>
</reference>
<dbReference type="Pfam" id="PF00459">
    <property type="entry name" value="Inositol_P"/>
    <property type="match status" value="1"/>
</dbReference>
<dbReference type="Proteomes" id="UP000317429">
    <property type="component" value="Chromosome"/>
</dbReference>
<evidence type="ECO:0000256" key="2">
    <source>
        <dbReference type="ARBA" id="ARBA00022842"/>
    </source>
</evidence>
<dbReference type="PANTHER" id="PTHR20854">
    <property type="entry name" value="INOSITOL MONOPHOSPHATASE"/>
    <property type="match status" value="1"/>
</dbReference>
<accession>A0A518DJ89</accession>
<dbReference type="Gene3D" id="3.30.540.10">
    <property type="entry name" value="Fructose-1,6-Bisphosphatase, subunit A, domain 1"/>
    <property type="match status" value="1"/>
</dbReference>
<dbReference type="PRINTS" id="PR00377">
    <property type="entry name" value="IMPHPHTASES"/>
</dbReference>
<dbReference type="AlphaFoldDB" id="A0A518DJ89"/>
<dbReference type="RefSeq" id="WP_197527132.1">
    <property type="nucleotide sequence ID" value="NZ_CP036291.1"/>
</dbReference>
<dbReference type="GO" id="GO:0006020">
    <property type="term" value="P:inositol metabolic process"/>
    <property type="evidence" value="ECO:0007669"/>
    <property type="project" value="TreeGrafter"/>
</dbReference>
<dbReference type="InterPro" id="IPR020550">
    <property type="entry name" value="Inositol_monophosphatase_CS"/>
</dbReference>
<dbReference type="InterPro" id="IPR000760">
    <property type="entry name" value="Inositol_monophosphatase-like"/>
</dbReference>
<feature type="binding site" evidence="3">
    <location>
        <position position="97"/>
    </location>
    <ligand>
        <name>Mg(2+)</name>
        <dbReference type="ChEBI" id="CHEBI:18420"/>
        <label>1</label>
        <note>catalytic</note>
    </ligand>
</feature>
<dbReference type="EMBL" id="CP036291">
    <property type="protein sequence ID" value="QDU91554.1"/>
    <property type="molecule type" value="Genomic_DNA"/>
</dbReference>
<dbReference type="PANTHER" id="PTHR20854:SF4">
    <property type="entry name" value="INOSITOL-1-MONOPHOSPHATASE-RELATED"/>
    <property type="match status" value="1"/>
</dbReference>
<dbReference type="PROSITE" id="PS00630">
    <property type="entry name" value="IMP_2"/>
    <property type="match status" value="1"/>
</dbReference>
<feature type="binding site" evidence="3">
    <location>
        <position position="238"/>
    </location>
    <ligand>
        <name>Mg(2+)</name>
        <dbReference type="ChEBI" id="CHEBI:18420"/>
        <label>1</label>
        <note>catalytic</note>
    </ligand>
</feature>